<name>A0A0D0LDJ5_VARPD</name>
<dbReference type="EMBL" id="JXQQ01000007">
    <property type="protein sequence ID" value="KIQ36247.1"/>
    <property type="molecule type" value="Genomic_DNA"/>
</dbReference>
<organism evidence="1 2">
    <name type="scientific">Variovorax paradoxus</name>
    <dbReference type="NCBI Taxonomy" id="34073"/>
    <lineage>
        <taxon>Bacteria</taxon>
        <taxon>Pseudomonadati</taxon>
        <taxon>Pseudomonadota</taxon>
        <taxon>Betaproteobacteria</taxon>
        <taxon>Burkholderiales</taxon>
        <taxon>Comamonadaceae</taxon>
        <taxon>Variovorax</taxon>
    </lineage>
</organism>
<protein>
    <submittedName>
        <fullName evidence="1">Uncharacterized protein</fullName>
    </submittedName>
</protein>
<dbReference type="AlphaFoldDB" id="A0A0D0LDJ5"/>
<proteinExistence type="predicted"/>
<comment type="caution">
    <text evidence="1">The sequence shown here is derived from an EMBL/GenBank/DDBJ whole genome shotgun (WGS) entry which is preliminary data.</text>
</comment>
<evidence type="ECO:0000313" key="1">
    <source>
        <dbReference type="EMBL" id="KIQ36247.1"/>
    </source>
</evidence>
<dbReference type="RefSeq" id="WP_042577151.1">
    <property type="nucleotide sequence ID" value="NZ_JXQQ01000007.1"/>
</dbReference>
<reference evidence="1 2" key="1">
    <citation type="submission" date="2014-12" db="EMBL/GenBank/DDBJ databases">
        <title>16Stimator: statistical estimation of ribosomal gene copy numbers from draft genome assemblies.</title>
        <authorList>
            <person name="Perisin M.A."/>
            <person name="Vetter M."/>
            <person name="Gilbert J.A."/>
            <person name="Bergelson J."/>
        </authorList>
    </citation>
    <scope>NUCLEOTIDE SEQUENCE [LARGE SCALE GENOMIC DNA]</scope>
    <source>
        <strain evidence="1 2">MEDvA23</strain>
    </source>
</reference>
<dbReference type="OrthoDB" id="8820356at2"/>
<sequence>MSSKPRNAGKTIAVCGVAFELPAAYRVTRPSRSKNEGGEDECQFSIQMAKPRDKDLYECHEEGYASQPPYDVCDWYLASGPLPVGTVASVVVANGRLDAGKQITVGDFSFDGSAWHLPTRLGEAPDALKAVTFFGKQAREGLWEYKGQFRRARTENYETEYGGADGELGGLVQLAPNLLVGILGDAHRSRNWAATLSESLRVAAPEDLKRH</sequence>
<evidence type="ECO:0000313" key="2">
    <source>
        <dbReference type="Proteomes" id="UP000032067"/>
    </source>
</evidence>
<dbReference type="Proteomes" id="UP000032067">
    <property type="component" value="Unassembled WGS sequence"/>
</dbReference>
<gene>
    <name evidence="1" type="ORF">RT97_02200</name>
</gene>
<accession>A0A0D0LDJ5</accession>